<evidence type="ECO:0000256" key="3">
    <source>
        <dbReference type="ARBA" id="ARBA00038502"/>
    </source>
</evidence>
<comment type="similarity">
    <text evidence="3">Belongs to the acetyltransferase family. RimJ subfamily.</text>
</comment>
<evidence type="ECO:0000313" key="6">
    <source>
        <dbReference type="Proteomes" id="UP000319263"/>
    </source>
</evidence>
<dbReference type="EMBL" id="CP041692">
    <property type="protein sequence ID" value="QDP97751.1"/>
    <property type="molecule type" value="Genomic_DNA"/>
</dbReference>
<accession>A0A516Q3G5</accession>
<keyword evidence="1 5" id="KW-0808">Transferase</keyword>
<dbReference type="InterPro" id="IPR016181">
    <property type="entry name" value="Acyl_CoA_acyltransferase"/>
</dbReference>
<dbReference type="SUPFAM" id="SSF55729">
    <property type="entry name" value="Acyl-CoA N-acyltransferases (Nat)"/>
    <property type="match status" value="1"/>
</dbReference>
<reference evidence="5 6" key="1">
    <citation type="submission" date="2019-07" db="EMBL/GenBank/DDBJ databases">
        <title>Microlunatus dokdonensis sp. nov. isolated from the rhizospheric soil of the wild plant Elymus tsukushiensis.</title>
        <authorList>
            <person name="Ghim S.-Y."/>
            <person name="Hwang Y.-J."/>
            <person name="Son J.-S."/>
            <person name="Shin J.-H."/>
        </authorList>
    </citation>
    <scope>NUCLEOTIDE SEQUENCE [LARGE SCALE GENOMIC DNA]</scope>
    <source>
        <strain evidence="5 6">KUDC0627</strain>
    </source>
</reference>
<organism evidence="5 6">
    <name type="scientific">Microlunatus elymi</name>
    <dbReference type="NCBI Taxonomy" id="2596828"/>
    <lineage>
        <taxon>Bacteria</taxon>
        <taxon>Bacillati</taxon>
        <taxon>Actinomycetota</taxon>
        <taxon>Actinomycetes</taxon>
        <taxon>Propionibacteriales</taxon>
        <taxon>Propionibacteriaceae</taxon>
        <taxon>Microlunatus</taxon>
    </lineage>
</organism>
<dbReference type="PROSITE" id="PS51186">
    <property type="entry name" value="GNAT"/>
    <property type="match status" value="1"/>
</dbReference>
<evidence type="ECO:0000256" key="2">
    <source>
        <dbReference type="ARBA" id="ARBA00023315"/>
    </source>
</evidence>
<proteinExistence type="inferred from homology"/>
<dbReference type="CDD" id="cd04301">
    <property type="entry name" value="NAT_SF"/>
    <property type="match status" value="1"/>
</dbReference>
<dbReference type="RefSeq" id="WP_143987706.1">
    <property type="nucleotide sequence ID" value="NZ_CP041692.1"/>
</dbReference>
<dbReference type="InterPro" id="IPR051531">
    <property type="entry name" value="N-acetyltransferase"/>
</dbReference>
<dbReference type="GO" id="GO:0008999">
    <property type="term" value="F:protein-N-terminal-alanine acetyltransferase activity"/>
    <property type="evidence" value="ECO:0007669"/>
    <property type="project" value="TreeGrafter"/>
</dbReference>
<evidence type="ECO:0000313" key="5">
    <source>
        <dbReference type="EMBL" id="QDP97751.1"/>
    </source>
</evidence>
<dbReference type="AlphaFoldDB" id="A0A516Q3G5"/>
<dbReference type="Proteomes" id="UP000319263">
    <property type="component" value="Chromosome"/>
</dbReference>
<feature type="domain" description="N-acetyltransferase" evidence="4">
    <location>
        <begin position="11"/>
        <end position="169"/>
    </location>
</feature>
<dbReference type="OrthoDB" id="2061990at2"/>
<gene>
    <name evidence="5" type="ORF">FOE78_19195</name>
</gene>
<dbReference type="InterPro" id="IPR000182">
    <property type="entry name" value="GNAT_dom"/>
</dbReference>
<protein>
    <submittedName>
        <fullName evidence="5">GNAT family N-acetyltransferase</fullName>
    </submittedName>
</protein>
<keyword evidence="2" id="KW-0012">Acyltransferase</keyword>
<dbReference type="PANTHER" id="PTHR43792:SF8">
    <property type="entry name" value="[RIBOSOMAL PROTEIN US5]-ALANINE N-ACETYLTRANSFERASE"/>
    <property type="match status" value="1"/>
</dbReference>
<name>A0A516Q3G5_9ACTN</name>
<dbReference type="Pfam" id="PF13302">
    <property type="entry name" value="Acetyltransf_3"/>
    <property type="match status" value="1"/>
</dbReference>
<dbReference type="GO" id="GO:0005737">
    <property type="term" value="C:cytoplasm"/>
    <property type="evidence" value="ECO:0007669"/>
    <property type="project" value="TreeGrafter"/>
</dbReference>
<dbReference type="Gene3D" id="3.40.630.30">
    <property type="match status" value="1"/>
</dbReference>
<sequence>MTDTEDDAIRLELLAMRHAERLERFERDNREFFASRISDRGDDYFQHFEQLLADRVAENESGNSLFLVLVTAGGRIAGRVNLSDIDDPARTELGFRVASDLQGRGIATRGVLAALEVARGRGVSTVGARVAVDNPGSRTVLERCGFAAVGPVEAPAGSPRTFVGYRLSL</sequence>
<evidence type="ECO:0000256" key="1">
    <source>
        <dbReference type="ARBA" id="ARBA00022679"/>
    </source>
</evidence>
<dbReference type="KEGG" id="mik:FOE78_19195"/>
<dbReference type="PANTHER" id="PTHR43792">
    <property type="entry name" value="GNAT FAMILY, PUTATIVE (AFU_ORTHOLOGUE AFUA_3G00765)-RELATED-RELATED"/>
    <property type="match status" value="1"/>
</dbReference>
<keyword evidence="6" id="KW-1185">Reference proteome</keyword>
<evidence type="ECO:0000259" key="4">
    <source>
        <dbReference type="PROSITE" id="PS51186"/>
    </source>
</evidence>